<evidence type="ECO:0000313" key="3">
    <source>
        <dbReference type="Proteomes" id="UP001149079"/>
    </source>
</evidence>
<evidence type="ECO:0008006" key="4">
    <source>
        <dbReference type="Google" id="ProtNLM"/>
    </source>
</evidence>
<dbReference type="Proteomes" id="UP001149079">
    <property type="component" value="Unassembled WGS sequence"/>
</dbReference>
<name>A0A9W9GSK1_9EURO</name>
<dbReference type="InterPro" id="IPR011042">
    <property type="entry name" value="6-blade_b-propeller_TolB-like"/>
</dbReference>
<dbReference type="OrthoDB" id="9977941at2759"/>
<dbReference type="AlphaFoldDB" id="A0A9W9GSK1"/>
<reference evidence="2" key="2">
    <citation type="journal article" date="2023" name="IMA Fungus">
        <title>Comparative genomic study of the Penicillium genus elucidates a diverse pangenome and 15 lateral gene transfer events.</title>
        <authorList>
            <person name="Petersen C."/>
            <person name="Sorensen T."/>
            <person name="Nielsen M.R."/>
            <person name="Sondergaard T.E."/>
            <person name="Sorensen J.L."/>
            <person name="Fitzpatrick D.A."/>
            <person name="Frisvad J.C."/>
            <person name="Nielsen K.L."/>
        </authorList>
    </citation>
    <scope>NUCLEOTIDE SEQUENCE</scope>
    <source>
        <strain evidence="2">IBT 22155</strain>
    </source>
</reference>
<dbReference type="SUPFAM" id="SSF63829">
    <property type="entry name" value="Calcium-dependent phosphotriesterase"/>
    <property type="match status" value="1"/>
</dbReference>
<keyword evidence="3" id="KW-1185">Reference proteome</keyword>
<dbReference type="InterPro" id="IPR052998">
    <property type="entry name" value="Hetero-Diels-Alderase-like"/>
</dbReference>
<dbReference type="PANTHER" id="PTHR42060">
    <property type="entry name" value="NHL REPEAT-CONTAINING PROTEIN-RELATED"/>
    <property type="match status" value="1"/>
</dbReference>
<evidence type="ECO:0000313" key="2">
    <source>
        <dbReference type="EMBL" id="KAJ5129136.1"/>
    </source>
</evidence>
<accession>A0A9W9GSK1</accession>
<dbReference type="RefSeq" id="XP_056519515.1">
    <property type="nucleotide sequence ID" value="XM_056665919.1"/>
</dbReference>
<keyword evidence="1" id="KW-0732">Signal</keyword>
<dbReference type="GeneID" id="81405089"/>
<dbReference type="PANTHER" id="PTHR42060:SF3">
    <property type="entry name" value="SMP-30_GLUCONOLACTONASE_LRE-LIKE REGION DOMAIN-CONTAINING PROTEIN"/>
    <property type="match status" value="1"/>
</dbReference>
<evidence type="ECO:0000256" key="1">
    <source>
        <dbReference type="SAM" id="SignalP"/>
    </source>
</evidence>
<proteinExistence type="predicted"/>
<gene>
    <name evidence="2" type="ORF">N7515_005175</name>
</gene>
<reference evidence="2" key="1">
    <citation type="submission" date="2022-11" db="EMBL/GenBank/DDBJ databases">
        <authorList>
            <person name="Petersen C."/>
        </authorList>
    </citation>
    <scope>NUCLEOTIDE SEQUENCE</scope>
    <source>
        <strain evidence="2">IBT 22155</strain>
    </source>
</reference>
<feature type="chain" id="PRO_5040978992" description="SMP-30/Gluconolactonase/LRE-like region domain-containing protein" evidence="1">
    <location>
        <begin position="20"/>
        <end position="355"/>
    </location>
</feature>
<comment type="caution">
    <text evidence="2">The sequence shown here is derived from an EMBL/GenBank/DDBJ whole genome shotgun (WGS) entry which is preliminary data.</text>
</comment>
<feature type="signal peptide" evidence="1">
    <location>
        <begin position="1"/>
        <end position="19"/>
    </location>
</feature>
<organism evidence="2 3">
    <name type="scientific">Penicillium bovifimosum</name>
    <dbReference type="NCBI Taxonomy" id="126998"/>
    <lineage>
        <taxon>Eukaryota</taxon>
        <taxon>Fungi</taxon>
        <taxon>Dikarya</taxon>
        <taxon>Ascomycota</taxon>
        <taxon>Pezizomycotina</taxon>
        <taxon>Eurotiomycetes</taxon>
        <taxon>Eurotiomycetidae</taxon>
        <taxon>Eurotiales</taxon>
        <taxon>Aspergillaceae</taxon>
        <taxon>Penicillium</taxon>
    </lineage>
</organism>
<protein>
    <recommendedName>
        <fullName evidence="4">SMP-30/Gluconolactonase/LRE-like region domain-containing protein</fullName>
    </recommendedName>
</protein>
<sequence length="355" mass="38108">MRFPITWLSGLAALPVVLASWPMFYNTAELEVTPPFTNQEPDVHVETLFQFPNNGSWIDNLVVRSDGNLLLTRLDTPEVWLVNTTSGNATLVYSFPNVTSCFGISEIENDVFAVIVGNFSTKTFQPAAGSFSLQKLDFTNIPSSAEERQSENPSASEIAALPETVAPNGMATFSRASNLVLIADSPKGVIWKVNTKTGDYTVALNDTTMLPAKGQSLPLGVNSLTVLDDYVHYTSTTQMKYCRVKVDLDANPIGDFEVVASGFLPDNIEVTEDGTAYIPTGPQNSVVRITPLGQIALVAGGQISTEMPGPSSIRLSKGRQSLYVGTSGGQIAPVLGTFVEPAKVLIITLGGKGWR</sequence>
<dbReference type="Gene3D" id="2.120.10.30">
    <property type="entry name" value="TolB, C-terminal domain"/>
    <property type="match status" value="1"/>
</dbReference>
<dbReference type="EMBL" id="JAPQKL010000005">
    <property type="protein sequence ID" value="KAJ5129136.1"/>
    <property type="molecule type" value="Genomic_DNA"/>
</dbReference>